<dbReference type="InterPro" id="IPR016186">
    <property type="entry name" value="C-type_lectin-like/link_sf"/>
</dbReference>
<reference evidence="3" key="1">
    <citation type="submission" date="2022-11" db="EMBL/GenBank/DDBJ databases">
        <authorList>
            <person name="Kikuchi T."/>
        </authorList>
    </citation>
    <scope>NUCLEOTIDE SEQUENCE</scope>
    <source>
        <strain evidence="3">PS1010</strain>
    </source>
</reference>
<dbReference type="Gene3D" id="3.10.100.10">
    <property type="entry name" value="Mannose-Binding Protein A, subunit A"/>
    <property type="match status" value="1"/>
</dbReference>
<gene>
    <name evidence="3" type="ORF">CAMP_LOCUS7937</name>
</gene>
<dbReference type="InterPro" id="IPR001304">
    <property type="entry name" value="C-type_lectin-like"/>
</dbReference>
<feature type="chain" id="PRO_5040461958" description="C-type lectin domain-containing protein" evidence="1">
    <location>
        <begin position="26"/>
        <end position="212"/>
    </location>
</feature>
<dbReference type="CDD" id="cd00037">
    <property type="entry name" value="CLECT"/>
    <property type="match status" value="1"/>
</dbReference>
<dbReference type="SUPFAM" id="SSF56436">
    <property type="entry name" value="C-type lectin-like"/>
    <property type="match status" value="1"/>
</dbReference>
<dbReference type="PROSITE" id="PS50041">
    <property type="entry name" value="C_TYPE_LECTIN_2"/>
    <property type="match status" value="1"/>
</dbReference>
<dbReference type="PANTHER" id="PTHR23124">
    <property type="entry name" value="C-TYPE LECTIN DOMAIN-CONTAINING PROTEIN-RELATED-RELATED"/>
    <property type="match status" value="1"/>
</dbReference>
<dbReference type="OrthoDB" id="5796004at2759"/>
<sequence length="212" mass="23686">MQFLLITVSILFSAFFGISIQLCSSDSTCASNSQCNVSRGCPDGWQGFQRLYGRWCMKTFSGSGTRSWALGKCRNLNATLSGIQNVNEQNFVGNQFSNVSGIISGGVWVGARRRPQCFNALNVTLCTPQTTYAYYWTDGSTHGIDGFTWHPYQPLYEDCVAMYATNRTQVNYSPDEFYNGQLTDLICNQPLMIDNTFFDVNGYVCGKLPSIY</sequence>
<dbReference type="EMBL" id="CANHGI010000003">
    <property type="protein sequence ID" value="CAI5445300.1"/>
    <property type="molecule type" value="Genomic_DNA"/>
</dbReference>
<protein>
    <recommendedName>
        <fullName evidence="2">C-type lectin domain-containing protein</fullName>
    </recommendedName>
</protein>
<dbReference type="PANTHER" id="PTHR23124:SF148">
    <property type="entry name" value="C-TYPE LECTIN DOMAIN-CONTAINING PROTEIN-RELATED"/>
    <property type="match status" value="1"/>
</dbReference>
<evidence type="ECO:0000313" key="3">
    <source>
        <dbReference type="EMBL" id="CAI5445300.1"/>
    </source>
</evidence>
<dbReference type="Proteomes" id="UP001152747">
    <property type="component" value="Unassembled WGS sequence"/>
</dbReference>
<evidence type="ECO:0000256" key="1">
    <source>
        <dbReference type="SAM" id="SignalP"/>
    </source>
</evidence>
<dbReference type="InterPro" id="IPR016187">
    <property type="entry name" value="CTDL_fold"/>
</dbReference>
<dbReference type="SMART" id="SM00034">
    <property type="entry name" value="CLECT"/>
    <property type="match status" value="1"/>
</dbReference>
<evidence type="ECO:0000313" key="4">
    <source>
        <dbReference type="Proteomes" id="UP001152747"/>
    </source>
</evidence>
<name>A0A9P1N2D3_9PELO</name>
<organism evidence="3 4">
    <name type="scientific">Caenorhabditis angaria</name>
    <dbReference type="NCBI Taxonomy" id="860376"/>
    <lineage>
        <taxon>Eukaryota</taxon>
        <taxon>Metazoa</taxon>
        <taxon>Ecdysozoa</taxon>
        <taxon>Nematoda</taxon>
        <taxon>Chromadorea</taxon>
        <taxon>Rhabditida</taxon>
        <taxon>Rhabditina</taxon>
        <taxon>Rhabditomorpha</taxon>
        <taxon>Rhabditoidea</taxon>
        <taxon>Rhabditidae</taxon>
        <taxon>Peloderinae</taxon>
        <taxon>Caenorhabditis</taxon>
    </lineage>
</organism>
<keyword evidence="4" id="KW-1185">Reference proteome</keyword>
<keyword evidence="1" id="KW-0732">Signal</keyword>
<feature type="signal peptide" evidence="1">
    <location>
        <begin position="1"/>
        <end position="25"/>
    </location>
</feature>
<comment type="caution">
    <text evidence="3">The sequence shown here is derived from an EMBL/GenBank/DDBJ whole genome shotgun (WGS) entry which is preliminary data.</text>
</comment>
<accession>A0A9P1N2D3</accession>
<evidence type="ECO:0000259" key="2">
    <source>
        <dbReference type="PROSITE" id="PS50041"/>
    </source>
</evidence>
<feature type="domain" description="C-type lectin" evidence="2">
    <location>
        <begin position="52"/>
        <end position="189"/>
    </location>
</feature>
<proteinExistence type="predicted"/>
<dbReference type="AlphaFoldDB" id="A0A9P1N2D3"/>